<name>A0A7Y0QIZ2_CELFI</name>
<dbReference type="EMBL" id="JABCJJ010000017">
    <property type="protein sequence ID" value="NMR20807.1"/>
    <property type="molecule type" value="Genomic_DNA"/>
</dbReference>
<dbReference type="AlphaFoldDB" id="A0A7Y0QIZ2"/>
<reference evidence="2 3" key="1">
    <citation type="submission" date="2020-04" db="EMBL/GenBank/DDBJ databases">
        <title>Sequencing and Assembly of C. fimi.</title>
        <authorList>
            <person name="Ramsey A.R."/>
        </authorList>
    </citation>
    <scope>NUCLEOTIDE SEQUENCE [LARGE SCALE GENOMIC DNA]</scope>
    <source>
        <strain evidence="2 3">SB</strain>
    </source>
</reference>
<sequence length="67" mass="7106">MTVQPGDSLWSIAARHLPPDATDAQVAATWPQWYETNRQLIGADPDVIRPGAVLSPPAHDTTSGAVS</sequence>
<dbReference type="InterPro" id="IPR036779">
    <property type="entry name" value="LysM_dom_sf"/>
</dbReference>
<evidence type="ECO:0000313" key="2">
    <source>
        <dbReference type="EMBL" id="NMR20807.1"/>
    </source>
</evidence>
<feature type="domain" description="LysM" evidence="1">
    <location>
        <begin position="1"/>
        <end position="56"/>
    </location>
</feature>
<dbReference type="PROSITE" id="PS51782">
    <property type="entry name" value="LYSM"/>
    <property type="match status" value="1"/>
</dbReference>
<comment type="caution">
    <text evidence="2">The sequence shown here is derived from an EMBL/GenBank/DDBJ whole genome shotgun (WGS) entry which is preliminary data.</text>
</comment>
<keyword evidence="3" id="KW-1185">Reference proteome</keyword>
<protein>
    <submittedName>
        <fullName evidence="2">LysM peptidoglycan-binding domain-containing protein</fullName>
    </submittedName>
</protein>
<evidence type="ECO:0000313" key="3">
    <source>
        <dbReference type="Proteomes" id="UP000562124"/>
    </source>
</evidence>
<evidence type="ECO:0000259" key="1">
    <source>
        <dbReference type="PROSITE" id="PS51782"/>
    </source>
</evidence>
<proteinExistence type="predicted"/>
<dbReference type="Pfam" id="PF01476">
    <property type="entry name" value="LysM"/>
    <property type="match status" value="1"/>
</dbReference>
<dbReference type="CDD" id="cd00118">
    <property type="entry name" value="LysM"/>
    <property type="match status" value="1"/>
</dbReference>
<dbReference type="Proteomes" id="UP000562124">
    <property type="component" value="Unassembled WGS sequence"/>
</dbReference>
<organism evidence="2 3">
    <name type="scientific">Cellulomonas fimi</name>
    <dbReference type="NCBI Taxonomy" id="1708"/>
    <lineage>
        <taxon>Bacteria</taxon>
        <taxon>Bacillati</taxon>
        <taxon>Actinomycetota</taxon>
        <taxon>Actinomycetes</taxon>
        <taxon>Micrococcales</taxon>
        <taxon>Cellulomonadaceae</taxon>
        <taxon>Cellulomonas</taxon>
    </lineage>
</organism>
<dbReference type="InterPro" id="IPR018392">
    <property type="entry name" value="LysM"/>
</dbReference>
<gene>
    <name evidence="2" type="ORF">HIR71_11360</name>
</gene>
<accession>A0A7Y0QIZ2</accession>
<dbReference type="Gene3D" id="3.10.350.10">
    <property type="entry name" value="LysM domain"/>
    <property type="match status" value="1"/>
</dbReference>
<dbReference type="SUPFAM" id="SSF54106">
    <property type="entry name" value="LysM domain"/>
    <property type="match status" value="1"/>
</dbReference>